<dbReference type="GO" id="GO:0015288">
    <property type="term" value="F:porin activity"/>
    <property type="evidence" value="ECO:0007669"/>
    <property type="project" value="TreeGrafter"/>
</dbReference>
<evidence type="ECO:0000256" key="8">
    <source>
        <dbReference type="SAM" id="Coils"/>
    </source>
</evidence>
<name>A0A081C7S3_VECG1</name>
<feature type="coiled-coil region" evidence="8">
    <location>
        <begin position="395"/>
        <end position="422"/>
    </location>
</feature>
<evidence type="ECO:0000313" key="10">
    <source>
        <dbReference type="Proteomes" id="UP000030661"/>
    </source>
</evidence>
<keyword evidence="4" id="KW-1134">Transmembrane beta strand</keyword>
<reference evidence="9 10" key="1">
    <citation type="journal article" date="2015" name="PeerJ">
        <title>First genomic representation of candidate bacterial phylum KSB3 points to enhanced environmental sensing as a trigger of wastewater bulking.</title>
        <authorList>
            <person name="Sekiguchi Y."/>
            <person name="Ohashi A."/>
            <person name="Parks D.H."/>
            <person name="Yamauchi T."/>
            <person name="Tyson G.W."/>
            <person name="Hugenholtz P."/>
        </authorList>
    </citation>
    <scope>NUCLEOTIDE SEQUENCE [LARGE SCALE GENOMIC DNA]</scope>
</reference>
<dbReference type="PANTHER" id="PTHR30026">
    <property type="entry name" value="OUTER MEMBRANE PROTEIN TOLC"/>
    <property type="match status" value="1"/>
</dbReference>
<keyword evidence="8" id="KW-0175">Coiled coil</keyword>
<dbReference type="PANTHER" id="PTHR30026:SF20">
    <property type="entry name" value="OUTER MEMBRANE PROTEIN TOLC"/>
    <property type="match status" value="1"/>
</dbReference>
<dbReference type="Pfam" id="PF02321">
    <property type="entry name" value="OEP"/>
    <property type="match status" value="2"/>
</dbReference>
<accession>A0A081C7S3</accession>
<keyword evidence="10" id="KW-1185">Reference proteome</keyword>
<dbReference type="GO" id="GO:0015562">
    <property type="term" value="F:efflux transmembrane transporter activity"/>
    <property type="evidence" value="ECO:0007669"/>
    <property type="project" value="InterPro"/>
</dbReference>
<evidence type="ECO:0000313" key="9">
    <source>
        <dbReference type="EMBL" id="GAK60628.1"/>
    </source>
</evidence>
<evidence type="ECO:0000256" key="3">
    <source>
        <dbReference type="ARBA" id="ARBA00022448"/>
    </source>
</evidence>
<gene>
    <name evidence="9" type="ORF">U27_00525</name>
</gene>
<comment type="subcellular location">
    <subcellularLocation>
        <location evidence="1">Cell outer membrane</location>
    </subcellularLocation>
</comment>
<dbReference type="Gene3D" id="1.20.1600.10">
    <property type="entry name" value="Outer membrane efflux proteins (OEP)"/>
    <property type="match status" value="1"/>
</dbReference>
<dbReference type="GO" id="GO:0009279">
    <property type="term" value="C:cell outer membrane"/>
    <property type="evidence" value="ECO:0007669"/>
    <property type="project" value="UniProtKB-SubCell"/>
</dbReference>
<organism evidence="9 10">
    <name type="scientific">Vecturithrix granuli</name>
    <dbReference type="NCBI Taxonomy" id="1499967"/>
    <lineage>
        <taxon>Bacteria</taxon>
        <taxon>Candidatus Moduliflexota</taxon>
        <taxon>Candidatus Vecturitrichia</taxon>
        <taxon>Candidatus Vecturitrichales</taxon>
        <taxon>Candidatus Vecturitrichaceae</taxon>
        <taxon>Candidatus Vecturithrix</taxon>
    </lineage>
</organism>
<dbReference type="SUPFAM" id="SSF56954">
    <property type="entry name" value="Outer membrane efflux proteins (OEP)"/>
    <property type="match status" value="1"/>
</dbReference>
<keyword evidence="3" id="KW-0813">Transport</keyword>
<dbReference type="InterPro" id="IPR051906">
    <property type="entry name" value="TolC-like"/>
</dbReference>
<comment type="similarity">
    <text evidence="2">Belongs to the outer membrane factor (OMF) (TC 1.B.17) family.</text>
</comment>
<dbReference type="AlphaFoldDB" id="A0A081C7S3"/>
<dbReference type="Proteomes" id="UP000030661">
    <property type="component" value="Unassembled WGS sequence"/>
</dbReference>
<sequence>MKRSLLVRLQFVLMATLLLVIISVGVGAQENLTSECTKVIRITSLEECLKLAFEQNRQRQVSRAAIARAEAQHQQALSSYWPQVTATLSASRRDEDSNFLFPEEISTYNIAGLAPLPMDVTVRVPEKDVKHLDRDLFAGSLNFLYPLYTGGKRRAVVKQAELGVHIAEESARRTDLQILYDVKRMYYGKILAARLRALGQETLERLQATQTLTEQLYQTGTGAVKKTDYLRTNMMVSTARSLVEFLRSNDDLATAALINVLGFPWDTHLELTDAEIPFIPLSAEVHDLVAEAYQFSPDWGQFELALAAAETSIQQARGGHLPTIALTGDLTYVAKTYDSGLMSDQNRNSWTVGVALELPIFTGFRTTQQVKEAQSRVEQLQHQQMLLSEGIALQIQDAFLQIDRARGQVEALQESATFATENRELNIRAYQNDLVETREVLEAQLLEAFIKGQHLKALYDHAISRALLDWLIGREVAKRL</sequence>
<dbReference type="InterPro" id="IPR003423">
    <property type="entry name" value="OMP_efflux"/>
</dbReference>
<evidence type="ECO:0000256" key="6">
    <source>
        <dbReference type="ARBA" id="ARBA00023136"/>
    </source>
</evidence>
<dbReference type="EMBL" id="DF820474">
    <property type="protein sequence ID" value="GAK60628.1"/>
    <property type="molecule type" value="Genomic_DNA"/>
</dbReference>
<evidence type="ECO:0000256" key="7">
    <source>
        <dbReference type="ARBA" id="ARBA00023237"/>
    </source>
</evidence>
<evidence type="ECO:0000256" key="5">
    <source>
        <dbReference type="ARBA" id="ARBA00022692"/>
    </source>
</evidence>
<keyword evidence="7" id="KW-0998">Cell outer membrane</keyword>
<dbReference type="GO" id="GO:1990281">
    <property type="term" value="C:efflux pump complex"/>
    <property type="evidence" value="ECO:0007669"/>
    <property type="project" value="TreeGrafter"/>
</dbReference>
<dbReference type="HOGENOM" id="CLU_568233_0_0_0"/>
<protein>
    <submittedName>
        <fullName evidence="9">Outer membrane efflux protein</fullName>
    </submittedName>
</protein>
<keyword evidence="5" id="KW-0812">Transmembrane</keyword>
<evidence type="ECO:0000256" key="4">
    <source>
        <dbReference type="ARBA" id="ARBA00022452"/>
    </source>
</evidence>
<dbReference type="STRING" id="1499967.U27_00525"/>
<dbReference type="eggNOG" id="COG1538">
    <property type="taxonomic scope" value="Bacteria"/>
</dbReference>
<evidence type="ECO:0000256" key="2">
    <source>
        <dbReference type="ARBA" id="ARBA00007613"/>
    </source>
</evidence>
<proteinExistence type="inferred from homology"/>
<evidence type="ECO:0000256" key="1">
    <source>
        <dbReference type="ARBA" id="ARBA00004442"/>
    </source>
</evidence>
<keyword evidence="6" id="KW-0472">Membrane</keyword>